<evidence type="ECO:0000313" key="2">
    <source>
        <dbReference type="EMBL" id="CAI9582057.1"/>
    </source>
</evidence>
<evidence type="ECO:0000256" key="1">
    <source>
        <dbReference type="SAM" id="MobiDB-lite"/>
    </source>
</evidence>
<organism evidence="2 3">
    <name type="scientific">Staurois parvus</name>
    <dbReference type="NCBI Taxonomy" id="386267"/>
    <lineage>
        <taxon>Eukaryota</taxon>
        <taxon>Metazoa</taxon>
        <taxon>Chordata</taxon>
        <taxon>Craniata</taxon>
        <taxon>Vertebrata</taxon>
        <taxon>Euteleostomi</taxon>
        <taxon>Amphibia</taxon>
        <taxon>Batrachia</taxon>
        <taxon>Anura</taxon>
        <taxon>Neobatrachia</taxon>
        <taxon>Ranoidea</taxon>
        <taxon>Ranidae</taxon>
        <taxon>Staurois</taxon>
    </lineage>
</organism>
<dbReference type="EMBL" id="CATNWA010015328">
    <property type="protein sequence ID" value="CAI9582057.1"/>
    <property type="molecule type" value="Genomic_DNA"/>
</dbReference>
<comment type="caution">
    <text evidence="2">The sequence shown here is derived from an EMBL/GenBank/DDBJ whole genome shotgun (WGS) entry which is preliminary data.</text>
</comment>
<dbReference type="Proteomes" id="UP001162483">
    <property type="component" value="Unassembled WGS sequence"/>
</dbReference>
<feature type="non-terminal residue" evidence="2">
    <location>
        <position position="95"/>
    </location>
</feature>
<proteinExistence type="predicted"/>
<keyword evidence="3" id="KW-1185">Reference proteome</keyword>
<sequence>GAGTCQIRVPRSHFRCNRLGVRKTGSCPPSPKSCGTLDRSQKSTGPFMKRSSTRTCTVGTWLWSRKLSQPGAHTEDAGALNTGRLVKWAVAGARR</sequence>
<evidence type="ECO:0000313" key="3">
    <source>
        <dbReference type="Proteomes" id="UP001162483"/>
    </source>
</evidence>
<reference evidence="2" key="1">
    <citation type="submission" date="2023-05" db="EMBL/GenBank/DDBJ databases">
        <authorList>
            <person name="Stuckert A."/>
        </authorList>
    </citation>
    <scope>NUCLEOTIDE SEQUENCE</scope>
</reference>
<feature type="non-terminal residue" evidence="2">
    <location>
        <position position="1"/>
    </location>
</feature>
<gene>
    <name evidence="2" type="ORF">SPARVUS_LOCUS9590163</name>
</gene>
<protein>
    <submittedName>
        <fullName evidence="2">Uncharacterized protein</fullName>
    </submittedName>
</protein>
<feature type="region of interest" description="Disordered" evidence="1">
    <location>
        <begin position="27"/>
        <end position="51"/>
    </location>
</feature>
<name>A0ABN9EBF2_9NEOB</name>
<accession>A0ABN9EBF2</accession>